<feature type="domain" description="OmpA-like" evidence="9">
    <location>
        <begin position="168"/>
        <end position="287"/>
    </location>
</feature>
<evidence type="ECO:0000256" key="5">
    <source>
        <dbReference type="ARBA" id="ARBA00022989"/>
    </source>
</evidence>
<keyword evidence="6 7" id="KW-0472">Membrane</keyword>
<evidence type="ECO:0000256" key="8">
    <source>
        <dbReference type="SAM" id="Phobius"/>
    </source>
</evidence>
<proteinExistence type="inferred from homology"/>
<protein>
    <submittedName>
        <fullName evidence="10">OmpA/MotB</fullName>
    </submittedName>
</protein>
<evidence type="ECO:0000256" key="7">
    <source>
        <dbReference type="PROSITE-ProRule" id="PRU00473"/>
    </source>
</evidence>
<dbReference type="SUPFAM" id="SSF103088">
    <property type="entry name" value="OmpA-like"/>
    <property type="match status" value="1"/>
</dbReference>
<dbReference type="InterPro" id="IPR050330">
    <property type="entry name" value="Bact_OuterMem_StrucFunc"/>
</dbReference>
<keyword evidence="5 8" id="KW-1133">Transmembrane helix</keyword>
<evidence type="ECO:0000256" key="4">
    <source>
        <dbReference type="ARBA" id="ARBA00022692"/>
    </source>
</evidence>
<dbReference type="InterPro" id="IPR025713">
    <property type="entry name" value="MotB-like_N_dom"/>
</dbReference>
<evidence type="ECO:0000256" key="2">
    <source>
        <dbReference type="ARBA" id="ARBA00008914"/>
    </source>
</evidence>
<dbReference type="Pfam" id="PF00691">
    <property type="entry name" value="OmpA"/>
    <property type="match status" value="1"/>
</dbReference>
<evidence type="ECO:0000259" key="9">
    <source>
        <dbReference type="PROSITE" id="PS51123"/>
    </source>
</evidence>
<accession>A0A212J535</accession>
<name>A0A212J535_9PROT</name>
<comment type="similarity">
    <text evidence="2">Belongs to the MotB family.</text>
</comment>
<reference evidence="10" key="1">
    <citation type="submission" date="2016-04" db="EMBL/GenBank/DDBJ databases">
        <authorList>
            <person name="Evans L.H."/>
            <person name="Alamgir A."/>
            <person name="Owens N."/>
            <person name="Weber N.D."/>
            <person name="Virtaneva K."/>
            <person name="Barbian K."/>
            <person name="Babar A."/>
            <person name="Rosenke K."/>
        </authorList>
    </citation>
    <scope>NUCLEOTIDE SEQUENCE</scope>
    <source>
        <strain evidence="10">86</strain>
    </source>
</reference>
<dbReference type="GO" id="GO:0005886">
    <property type="term" value="C:plasma membrane"/>
    <property type="evidence" value="ECO:0007669"/>
    <property type="project" value="UniProtKB-SubCell"/>
</dbReference>
<comment type="subcellular location">
    <subcellularLocation>
        <location evidence="1">Cell membrane</location>
        <topology evidence="1">Single-pass membrane protein</topology>
    </subcellularLocation>
</comment>
<evidence type="ECO:0000256" key="1">
    <source>
        <dbReference type="ARBA" id="ARBA00004162"/>
    </source>
</evidence>
<organism evidence="10">
    <name type="scientific">uncultured Alphaproteobacteria bacterium</name>
    <dbReference type="NCBI Taxonomy" id="91750"/>
    <lineage>
        <taxon>Bacteria</taxon>
        <taxon>Pseudomonadati</taxon>
        <taxon>Pseudomonadota</taxon>
        <taxon>Alphaproteobacteria</taxon>
        <taxon>environmental samples</taxon>
    </lineage>
</organism>
<keyword evidence="3" id="KW-1003">Cell membrane</keyword>
<dbReference type="CDD" id="cd07185">
    <property type="entry name" value="OmpA_C-like"/>
    <property type="match status" value="1"/>
</dbReference>
<dbReference type="Pfam" id="PF13677">
    <property type="entry name" value="MotB_plug"/>
    <property type="match status" value="1"/>
</dbReference>
<dbReference type="AlphaFoldDB" id="A0A212J535"/>
<feature type="transmembrane region" description="Helical" evidence="8">
    <location>
        <begin position="28"/>
        <end position="47"/>
    </location>
</feature>
<dbReference type="NCBIfam" id="NF006548">
    <property type="entry name" value="PRK09041.1"/>
    <property type="match status" value="1"/>
</dbReference>
<gene>
    <name evidence="10" type="ORF">KL86APRO_10529</name>
</gene>
<dbReference type="PANTHER" id="PTHR30329:SF21">
    <property type="entry name" value="LIPOPROTEIN YIAD-RELATED"/>
    <property type="match status" value="1"/>
</dbReference>
<dbReference type="PANTHER" id="PTHR30329">
    <property type="entry name" value="STATOR ELEMENT OF FLAGELLAR MOTOR COMPLEX"/>
    <property type="match status" value="1"/>
</dbReference>
<dbReference type="Gene3D" id="3.30.1330.60">
    <property type="entry name" value="OmpA-like domain"/>
    <property type="match status" value="1"/>
</dbReference>
<evidence type="ECO:0000256" key="6">
    <source>
        <dbReference type="ARBA" id="ARBA00023136"/>
    </source>
</evidence>
<keyword evidence="4 8" id="KW-0812">Transmembrane</keyword>
<dbReference type="InterPro" id="IPR036737">
    <property type="entry name" value="OmpA-like_sf"/>
</dbReference>
<sequence>MAEDGKKPIIKKVIKKGGHGHHGGAWKIAYADFMTAMMAFFLLMWLLNAVTEKQLQGIANYFAPTAVSTSTSGAGGMLGGKVIGEGVLTSNSSASFDPTLPPPTFNNGESDADVQGEMNQADIEHAQREKEEMQFEQTADELRKAVSGIPELKDLAKNLLIDNTPEGLRIQIVDQAGTAMFPSGSSRMSPQMRRLLGLVATAIKDVPKQVAIAGHTDSTKYADPNGYGNWELSADRALASRRALVEMGFPDRRVHRVVGRADADPLVADDPNNPQNRRISIVLLRDSIAAGDKERATPKSLGLTR</sequence>
<evidence type="ECO:0000256" key="3">
    <source>
        <dbReference type="ARBA" id="ARBA00022475"/>
    </source>
</evidence>
<evidence type="ECO:0000313" key="10">
    <source>
        <dbReference type="EMBL" id="SBV94589.1"/>
    </source>
</evidence>
<dbReference type="InterPro" id="IPR006665">
    <property type="entry name" value="OmpA-like"/>
</dbReference>
<dbReference type="PROSITE" id="PS51123">
    <property type="entry name" value="OMPA_2"/>
    <property type="match status" value="1"/>
</dbReference>
<dbReference type="EMBL" id="FLUO01000001">
    <property type="protein sequence ID" value="SBV94589.1"/>
    <property type="molecule type" value="Genomic_DNA"/>
</dbReference>